<evidence type="ECO:0000313" key="2">
    <source>
        <dbReference type="EMBL" id="OUL64704.1"/>
    </source>
</evidence>
<organism evidence="2 3">
    <name type="scientific">Acetobacter senegalensis</name>
    <dbReference type="NCBI Taxonomy" id="446692"/>
    <lineage>
        <taxon>Bacteria</taxon>
        <taxon>Pseudomonadati</taxon>
        <taxon>Pseudomonadota</taxon>
        <taxon>Alphaproteobacteria</taxon>
        <taxon>Acetobacterales</taxon>
        <taxon>Acetobacteraceae</taxon>
        <taxon>Acetobacter</taxon>
    </lineage>
</organism>
<feature type="region of interest" description="Disordered" evidence="1">
    <location>
        <begin position="21"/>
        <end position="41"/>
    </location>
</feature>
<proteinExistence type="predicted"/>
<protein>
    <submittedName>
        <fullName evidence="2">Uncharacterized protein</fullName>
    </submittedName>
</protein>
<evidence type="ECO:0000313" key="3">
    <source>
        <dbReference type="Proteomes" id="UP000195072"/>
    </source>
</evidence>
<sequence>MGHLPFPSDCKLRMATYTDHQGAAGESSFDEGRSVPHGADLTCPEPRNISDMGICSDANAGNGGSCAQRGHQCRPADDFPCLLTTCFPSALLPT</sequence>
<dbReference type="Proteomes" id="UP000195072">
    <property type="component" value="Unassembled WGS sequence"/>
</dbReference>
<evidence type="ECO:0000256" key="1">
    <source>
        <dbReference type="SAM" id="MobiDB-lite"/>
    </source>
</evidence>
<dbReference type="EMBL" id="JOOZ01000132">
    <property type="protein sequence ID" value="OUL64704.1"/>
    <property type="molecule type" value="Genomic_DNA"/>
</dbReference>
<reference evidence="2 3" key="1">
    <citation type="submission" date="2014-06" db="EMBL/GenBank/DDBJ databases">
        <authorList>
            <person name="Ju J."/>
            <person name="Zhang J."/>
        </authorList>
    </citation>
    <scope>NUCLEOTIDE SEQUENCE [LARGE SCALE GENOMIC DNA]</scope>
    <source>
        <strain evidence="2">DmL_050</strain>
    </source>
</reference>
<gene>
    <name evidence="2" type="ORF">HK16_02480</name>
</gene>
<accession>A0A252EET4</accession>
<dbReference type="AlphaFoldDB" id="A0A252EET4"/>
<comment type="caution">
    <text evidence="2">The sequence shown here is derived from an EMBL/GenBank/DDBJ whole genome shotgun (WGS) entry which is preliminary data.</text>
</comment>
<name>A0A252EET4_9PROT</name>